<comment type="caution">
    <text evidence="10">The sequence shown here is derived from an EMBL/GenBank/DDBJ whole genome shotgun (WGS) entry which is preliminary data.</text>
</comment>
<evidence type="ECO:0000256" key="5">
    <source>
        <dbReference type="ARBA" id="ARBA00022694"/>
    </source>
</evidence>
<protein>
    <recommendedName>
        <fullName evidence="7 9">tRNA (guanine(26)-N(2))-dimethyltransferase</fullName>
        <ecNumber evidence="7 9">2.1.1.216</ecNumber>
    </recommendedName>
</protein>
<dbReference type="AlphaFoldDB" id="A0A9P7VCH5"/>
<keyword evidence="4 9" id="KW-0949">S-adenosyl-L-methionine</keyword>
<dbReference type="FunFam" id="3.30.56.70:FF:000001">
    <property type="entry name" value="tRNA (guanine(26)-N(2))-dimethyltransferase"/>
    <property type="match status" value="1"/>
</dbReference>
<dbReference type="InterPro" id="IPR042296">
    <property type="entry name" value="tRNA_met_Trm1_C"/>
</dbReference>
<dbReference type="EMBL" id="JAHMUF010000003">
    <property type="protein sequence ID" value="KAG7195441.1"/>
    <property type="molecule type" value="Genomic_DNA"/>
</dbReference>
<evidence type="ECO:0000256" key="1">
    <source>
        <dbReference type="ARBA" id="ARBA00022555"/>
    </source>
</evidence>
<dbReference type="PROSITE" id="PS51626">
    <property type="entry name" value="SAM_MT_TRM1"/>
    <property type="match status" value="1"/>
</dbReference>
<keyword evidence="1 9" id="KW-0820">tRNA-binding</keyword>
<dbReference type="FunFam" id="3.40.50.150:FF:000051">
    <property type="entry name" value="tRNA (guanine(26)-N(2))-dimethyltransferase"/>
    <property type="match status" value="1"/>
</dbReference>
<dbReference type="GO" id="GO:0160104">
    <property type="term" value="F:tRNA (guanine(26)-N2)-dimethyltransferase activity"/>
    <property type="evidence" value="ECO:0007669"/>
    <property type="project" value="UniProtKB-UniRule"/>
</dbReference>
<evidence type="ECO:0000256" key="8">
    <source>
        <dbReference type="ARBA" id="ARBA00051897"/>
    </source>
</evidence>
<dbReference type="GO" id="GO:0000049">
    <property type="term" value="F:tRNA binding"/>
    <property type="evidence" value="ECO:0007669"/>
    <property type="project" value="UniProtKB-UniRule"/>
</dbReference>
<dbReference type="GeneID" id="66116576"/>
<evidence type="ECO:0000256" key="7">
    <source>
        <dbReference type="ARBA" id="ARBA00039099"/>
    </source>
</evidence>
<evidence type="ECO:0000313" key="11">
    <source>
        <dbReference type="Proteomes" id="UP000790833"/>
    </source>
</evidence>
<dbReference type="InterPro" id="IPR002905">
    <property type="entry name" value="Trm1"/>
</dbReference>
<dbReference type="OrthoDB" id="6349953at2759"/>
<organism evidence="10 11">
    <name type="scientific">Scheffersomyces spartinae</name>
    <dbReference type="NCBI Taxonomy" id="45513"/>
    <lineage>
        <taxon>Eukaryota</taxon>
        <taxon>Fungi</taxon>
        <taxon>Dikarya</taxon>
        <taxon>Ascomycota</taxon>
        <taxon>Saccharomycotina</taxon>
        <taxon>Pichiomycetes</taxon>
        <taxon>Debaryomycetaceae</taxon>
        <taxon>Scheffersomyces</taxon>
    </lineage>
</organism>
<dbReference type="GO" id="GO:0002940">
    <property type="term" value="P:tRNA N2-guanine methylation"/>
    <property type="evidence" value="ECO:0007669"/>
    <property type="project" value="TreeGrafter"/>
</dbReference>
<dbReference type="Gene3D" id="3.30.56.70">
    <property type="entry name" value="N2,N2-dimethylguanosine tRNA methyltransferase, C-terminal domain"/>
    <property type="match status" value="1"/>
</dbReference>
<dbReference type="Gene3D" id="3.40.50.150">
    <property type="entry name" value="Vaccinia Virus protein VP39"/>
    <property type="match status" value="1"/>
</dbReference>
<dbReference type="RefSeq" id="XP_043050986.1">
    <property type="nucleotide sequence ID" value="XM_043193934.1"/>
</dbReference>
<keyword evidence="11" id="KW-1185">Reference proteome</keyword>
<evidence type="ECO:0000256" key="2">
    <source>
        <dbReference type="ARBA" id="ARBA00022603"/>
    </source>
</evidence>
<dbReference type="InterPro" id="IPR029063">
    <property type="entry name" value="SAM-dependent_MTases_sf"/>
</dbReference>
<dbReference type="Proteomes" id="UP000790833">
    <property type="component" value="Unassembled WGS sequence"/>
</dbReference>
<comment type="similarity">
    <text evidence="9">Belongs to the class I-like SAM-binding methyltransferase superfamily. Trm1 family.</text>
</comment>
<dbReference type="PANTHER" id="PTHR10631:SF3">
    <property type="entry name" value="TRNA (GUANINE(26)-N(2))-DIMETHYLTRANSFERASE"/>
    <property type="match status" value="1"/>
</dbReference>
<dbReference type="EC" id="2.1.1.216" evidence="7 9"/>
<dbReference type="GO" id="GO:0005634">
    <property type="term" value="C:nucleus"/>
    <property type="evidence" value="ECO:0007669"/>
    <property type="project" value="TreeGrafter"/>
</dbReference>
<evidence type="ECO:0000313" key="10">
    <source>
        <dbReference type="EMBL" id="KAG7195441.1"/>
    </source>
</evidence>
<keyword evidence="3 9" id="KW-0808">Transferase</keyword>
<dbReference type="NCBIfam" id="TIGR00308">
    <property type="entry name" value="TRM1"/>
    <property type="match status" value="1"/>
</dbReference>
<keyword evidence="5 9" id="KW-0819">tRNA processing</keyword>
<dbReference type="Pfam" id="PF02005">
    <property type="entry name" value="TRM"/>
    <property type="match status" value="1"/>
</dbReference>
<evidence type="ECO:0000256" key="6">
    <source>
        <dbReference type="ARBA" id="ARBA00022884"/>
    </source>
</evidence>
<keyword evidence="2 9" id="KW-0489">Methyltransferase</keyword>
<gene>
    <name evidence="10" type="primary">TRM1</name>
    <name evidence="10" type="ORF">KQ657_003202</name>
</gene>
<sequence>MLTAMSKVKLESKQDLPANPSLATNSANTVPLELPPSDSLDLNEYNAIREGKAIVLTPKKDEVFYNPIQQFNRDLSIMGITAWSELYQHKYKEGIKEVKRRKTIAANSSNDESSSNNSYIKILEALSATGLRAIRYAHEIPQISQVVANDLLPAAVESINRNIEYNQVETKAKSNLGDAIQVMNSPENKSKFHVVDLDPYGTASPFLDGAIQLIKDDGLLVVTCTDAGVLAGNGFPEKCFALYGGHNFGNNPMGTDANHEAGLRLILGLVARSAAKYKKSIEPLLSLLIDFYMRCFIRIRTSPLEVKQLASQNMQVFHCVGCGHRIPQPLGRTEKGKHQVPRLDGKLLKSLDNNGNCKYCSSVINIAGPMWEGQLHNHEFIEEVLRIRDEASDKQFGTRERIKGMLSLAKSELNDVPFYINLNQLLSYFKSPPISLDTFSKVVGNLGYRVSLTHAKRNSIKTDCPWEIILKIFQDWMVQSNKEQLSVLKGKASLTEKDELKLAIWKQDVNVHPNLKEGMIGYKVLKWLNDNTEQFQDTKIDYDGVNPVSEGIAKLRKLKMTRYQENPTKNWGPKSRPTNQ</sequence>
<evidence type="ECO:0000256" key="9">
    <source>
        <dbReference type="PROSITE-ProRule" id="PRU00958"/>
    </source>
</evidence>
<dbReference type="SUPFAM" id="SSF53335">
    <property type="entry name" value="S-adenosyl-L-methionine-dependent methyltransferases"/>
    <property type="match status" value="1"/>
</dbReference>
<evidence type="ECO:0000256" key="3">
    <source>
        <dbReference type="ARBA" id="ARBA00022679"/>
    </source>
</evidence>
<proteinExistence type="inferred from homology"/>
<reference evidence="10" key="1">
    <citation type="submission" date="2021-03" db="EMBL/GenBank/DDBJ databases">
        <authorList>
            <person name="Palmer J.M."/>
        </authorList>
    </citation>
    <scope>NUCLEOTIDE SEQUENCE</scope>
    <source>
        <strain evidence="10">ARV_011</strain>
    </source>
</reference>
<name>A0A9P7VCH5_9ASCO</name>
<dbReference type="PANTHER" id="PTHR10631">
    <property type="entry name" value="N 2 ,N 2 -DIMETHYLGUANOSINE TRNA METHYLTRANSFERASE"/>
    <property type="match status" value="1"/>
</dbReference>
<keyword evidence="6 9" id="KW-0694">RNA-binding</keyword>
<evidence type="ECO:0000256" key="4">
    <source>
        <dbReference type="ARBA" id="ARBA00022691"/>
    </source>
</evidence>
<comment type="catalytic activity">
    <reaction evidence="8 9">
        <text>guanosine(26) in tRNA + 2 S-adenosyl-L-methionine = N(2)-dimethylguanosine(26) in tRNA + 2 S-adenosyl-L-homocysteine + 2 H(+)</text>
        <dbReference type="Rhea" id="RHEA:43140"/>
        <dbReference type="Rhea" id="RHEA-COMP:10359"/>
        <dbReference type="Rhea" id="RHEA-COMP:10360"/>
        <dbReference type="ChEBI" id="CHEBI:15378"/>
        <dbReference type="ChEBI" id="CHEBI:57856"/>
        <dbReference type="ChEBI" id="CHEBI:59789"/>
        <dbReference type="ChEBI" id="CHEBI:74269"/>
        <dbReference type="ChEBI" id="CHEBI:74513"/>
        <dbReference type="EC" id="2.1.1.216"/>
    </reaction>
</comment>
<accession>A0A9P7VCH5</accession>